<dbReference type="GO" id="GO:0016787">
    <property type="term" value="F:hydrolase activity"/>
    <property type="evidence" value="ECO:0007669"/>
    <property type="project" value="UniProtKB-KW"/>
</dbReference>
<accession>A0ABZ3H9Z9</accession>
<dbReference type="PANTHER" id="PTHR11839:SF15">
    <property type="entry name" value="URIDINE DIPHOSPHATE GLUCOSE PYROPHOSPHATASE NUDT14"/>
    <property type="match status" value="1"/>
</dbReference>
<evidence type="ECO:0000313" key="5">
    <source>
        <dbReference type="Proteomes" id="UP001447842"/>
    </source>
</evidence>
<dbReference type="InterPro" id="IPR004385">
    <property type="entry name" value="NDP_pyrophosphatase"/>
</dbReference>
<dbReference type="CDD" id="cd18887">
    <property type="entry name" value="NUDIX_UGPPase_Nudt14"/>
    <property type="match status" value="1"/>
</dbReference>
<dbReference type="InterPro" id="IPR000086">
    <property type="entry name" value="NUDIX_hydrolase_dom"/>
</dbReference>
<name>A0ABZ3H9Z9_9BACT</name>
<dbReference type="InterPro" id="IPR015797">
    <property type="entry name" value="NUDIX_hydrolase-like_dom_sf"/>
</dbReference>
<dbReference type="Pfam" id="PF00293">
    <property type="entry name" value="NUDIX"/>
    <property type="match status" value="1"/>
</dbReference>
<keyword evidence="5" id="KW-1185">Reference proteome</keyword>
<dbReference type="Proteomes" id="UP001447842">
    <property type="component" value="Chromosome"/>
</dbReference>
<keyword evidence="2 4" id="KW-0378">Hydrolase</keyword>
<organism evidence="4 5">
    <name type="scientific">Sulfurimonas diazotrophicus</name>
    <dbReference type="NCBI Taxonomy" id="3131939"/>
    <lineage>
        <taxon>Bacteria</taxon>
        <taxon>Pseudomonadati</taxon>
        <taxon>Campylobacterota</taxon>
        <taxon>Epsilonproteobacteria</taxon>
        <taxon>Campylobacterales</taxon>
        <taxon>Sulfurimonadaceae</taxon>
        <taxon>Sulfurimonas</taxon>
    </lineage>
</organism>
<protein>
    <submittedName>
        <fullName evidence="4">NUDIX hydrolase</fullName>
        <ecNumber evidence="4">3.6.-.-</ecNumber>
    </submittedName>
</protein>
<dbReference type="EMBL" id="CP147920">
    <property type="protein sequence ID" value="XAU15192.1"/>
    <property type="molecule type" value="Genomic_DNA"/>
</dbReference>
<dbReference type="RefSeq" id="WP_345972764.1">
    <property type="nucleotide sequence ID" value="NZ_CP147920.1"/>
</dbReference>
<gene>
    <name evidence="4" type="ORF">WCY31_00470</name>
</gene>
<evidence type="ECO:0000259" key="3">
    <source>
        <dbReference type="PROSITE" id="PS51462"/>
    </source>
</evidence>
<evidence type="ECO:0000256" key="1">
    <source>
        <dbReference type="ARBA" id="ARBA00001946"/>
    </source>
</evidence>
<dbReference type="NCBIfam" id="TIGR00052">
    <property type="entry name" value="nudix-type nucleoside diphosphatase, YffH/AdpP family"/>
    <property type="match status" value="1"/>
</dbReference>
<feature type="domain" description="Nudix hydrolase" evidence="3">
    <location>
        <begin position="39"/>
        <end position="179"/>
    </location>
</feature>
<evidence type="ECO:0000256" key="2">
    <source>
        <dbReference type="ARBA" id="ARBA00022801"/>
    </source>
</evidence>
<dbReference type="Gene3D" id="3.90.79.10">
    <property type="entry name" value="Nucleoside Triphosphate Pyrophosphohydrolase"/>
    <property type="match status" value="1"/>
</dbReference>
<dbReference type="PANTHER" id="PTHR11839">
    <property type="entry name" value="UDP/ADP-SUGAR PYROPHOSPHATASE"/>
    <property type="match status" value="1"/>
</dbReference>
<comment type="cofactor">
    <cofactor evidence="1">
        <name>Mg(2+)</name>
        <dbReference type="ChEBI" id="CHEBI:18420"/>
    </cofactor>
</comment>
<sequence>MPFKITRFETIPLEAPAFVRPVRILYTQNGRDLSWEAVKSHDSVAVLLYHTEKEAFLLVKQFRPPVHMNHPEHLFTYELCAGIVDKKAPLLQIAKEEIDEECGYDVPPEKIEKITSFFTNVGISGGQQHLYFAAIDESMRVHDGGGIHTEEIVLEWVPLTEANAFVFDEKRAKTPGLMFAFYWFFAK</sequence>
<proteinExistence type="predicted"/>
<dbReference type="SUPFAM" id="SSF55811">
    <property type="entry name" value="Nudix"/>
    <property type="match status" value="1"/>
</dbReference>
<reference evidence="4 5" key="1">
    <citation type="submission" date="2024-03" db="EMBL/GenBank/DDBJ databases">
        <title>Sulfurimonas sp. HSL3-1.</title>
        <authorList>
            <person name="Wang S."/>
        </authorList>
    </citation>
    <scope>NUCLEOTIDE SEQUENCE [LARGE SCALE GENOMIC DNA]</scope>
    <source>
        <strain evidence="4 5">HSL3-1</strain>
    </source>
</reference>
<dbReference type="PROSITE" id="PS51462">
    <property type="entry name" value="NUDIX"/>
    <property type="match status" value="1"/>
</dbReference>
<dbReference type="EC" id="3.6.-.-" evidence="4"/>
<evidence type="ECO:0000313" key="4">
    <source>
        <dbReference type="EMBL" id="XAU15192.1"/>
    </source>
</evidence>